<keyword evidence="1" id="KW-0472">Membrane</keyword>
<comment type="caution">
    <text evidence="3">The sequence shown here is derived from an EMBL/GenBank/DDBJ whole genome shotgun (WGS) entry which is preliminary data.</text>
</comment>
<keyword evidence="1" id="KW-1133">Transmembrane helix</keyword>
<gene>
    <name evidence="3" type="ORF">A0H81_03888</name>
</gene>
<proteinExistence type="predicted"/>
<feature type="transmembrane region" description="Helical" evidence="1">
    <location>
        <begin position="87"/>
        <end position="105"/>
    </location>
</feature>
<evidence type="ECO:0000313" key="3">
    <source>
        <dbReference type="EMBL" id="OBZ76054.1"/>
    </source>
</evidence>
<evidence type="ECO:0000256" key="1">
    <source>
        <dbReference type="SAM" id="Phobius"/>
    </source>
</evidence>
<evidence type="ECO:0000313" key="4">
    <source>
        <dbReference type="Proteomes" id="UP000092993"/>
    </source>
</evidence>
<protein>
    <recommendedName>
        <fullName evidence="2">DUF6534 domain-containing protein</fullName>
    </recommendedName>
</protein>
<evidence type="ECO:0000259" key="2">
    <source>
        <dbReference type="Pfam" id="PF20152"/>
    </source>
</evidence>
<dbReference type="AlphaFoldDB" id="A0A1C7MM38"/>
<organism evidence="3 4">
    <name type="scientific">Grifola frondosa</name>
    <name type="common">Maitake</name>
    <name type="synonym">Polyporus frondosus</name>
    <dbReference type="NCBI Taxonomy" id="5627"/>
    <lineage>
        <taxon>Eukaryota</taxon>
        <taxon>Fungi</taxon>
        <taxon>Dikarya</taxon>
        <taxon>Basidiomycota</taxon>
        <taxon>Agaricomycotina</taxon>
        <taxon>Agaricomycetes</taxon>
        <taxon>Polyporales</taxon>
        <taxon>Grifolaceae</taxon>
        <taxon>Grifola</taxon>
    </lineage>
</organism>
<dbReference type="Proteomes" id="UP000092993">
    <property type="component" value="Unassembled WGS sequence"/>
</dbReference>
<dbReference type="OrthoDB" id="3251949at2759"/>
<reference evidence="3 4" key="1">
    <citation type="submission" date="2016-03" db="EMBL/GenBank/DDBJ databases">
        <title>Whole genome sequencing of Grifola frondosa 9006-11.</title>
        <authorList>
            <person name="Min B."/>
            <person name="Park H."/>
            <person name="Kim J.-G."/>
            <person name="Cho H."/>
            <person name="Oh Y.-L."/>
            <person name="Kong W.-S."/>
            <person name="Choi I.-G."/>
        </authorList>
    </citation>
    <scope>NUCLEOTIDE SEQUENCE [LARGE SCALE GENOMIC DNA]</scope>
    <source>
        <strain evidence="3 4">9006-11</strain>
    </source>
</reference>
<sequence>MGARFPHLLGCYHMHGKHLSYRQNRQIYWLGNADPLRASSWAFPCWVYGSLVLALSVTSILSASLWRTKTGLNYLDKTLKHIISITWESAALPAACMVVSGVLYSGIDSSEIRHLDLFFIIITAKVYTLGLLRTLNKRTQLRERLHSNDLGRHSLSDCQWDAQAPAPPTVRECVAPNESMVSPAGGVGAGLGNSLPSVAARLGERSDDIIFTAPDWTAMDSAAGAKSNV</sequence>
<keyword evidence="1" id="KW-0812">Transmembrane</keyword>
<feature type="transmembrane region" description="Helical" evidence="1">
    <location>
        <begin position="46"/>
        <end position="66"/>
    </location>
</feature>
<dbReference type="EMBL" id="LUGG01000003">
    <property type="protein sequence ID" value="OBZ76054.1"/>
    <property type="molecule type" value="Genomic_DNA"/>
</dbReference>
<feature type="transmembrane region" description="Helical" evidence="1">
    <location>
        <begin position="117"/>
        <end position="135"/>
    </location>
</feature>
<keyword evidence="4" id="KW-1185">Reference proteome</keyword>
<name>A0A1C7MM38_GRIFR</name>
<dbReference type="InterPro" id="IPR045339">
    <property type="entry name" value="DUF6534"/>
</dbReference>
<dbReference type="Pfam" id="PF20152">
    <property type="entry name" value="DUF6534"/>
    <property type="match status" value="1"/>
</dbReference>
<feature type="domain" description="DUF6534" evidence="2">
    <location>
        <begin position="53"/>
        <end position="139"/>
    </location>
</feature>
<dbReference type="STRING" id="5627.A0A1C7MM38"/>
<accession>A0A1C7MM38</accession>